<dbReference type="Pfam" id="PF12833">
    <property type="entry name" value="HTH_18"/>
    <property type="match status" value="1"/>
</dbReference>
<dbReference type="PANTHER" id="PTHR43280">
    <property type="entry name" value="ARAC-FAMILY TRANSCRIPTIONAL REGULATOR"/>
    <property type="match status" value="1"/>
</dbReference>
<dbReference type="PANTHER" id="PTHR43280:SF32">
    <property type="entry name" value="TRANSCRIPTIONAL REGULATORY PROTEIN"/>
    <property type="match status" value="1"/>
</dbReference>
<dbReference type="EMBL" id="DXCC01000001">
    <property type="protein sequence ID" value="HIZ14302.1"/>
    <property type="molecule type" value="Genomic_DNA"/>
</dbReference>
<dbReference type="InterPro" id="IPR009057">
    <property type="entry name" value="Homeodomain-like_sf"/>
</dbReference>
<feature type="domain" description="HTH araC/xylS-type" evidence="4">
    <location>
        <begin position="182"/>
        <end position="281"/>
    </location>
</feature>
<dbReference type="Proteomes" id="UP000824014">
    <property type="component" value="Unassembled WGS sequence"/>
</dbReference>
<gene>
    <name evidence="5" type="ORF">H9816_00060</name>
</gene>
<keyword evidence="1" id="KW-0805">Transcription regulation</keyword>
<accession>A0A9D2DC72</accession>
<keyword evidence="3" id="KW-0804">Transcription</keyword>
<sequence length="283" mass="32789">MPMPRLLPADTSIARYVETDLAALTQTPRHFKCGIYLICVSGRSIISTGVQQYELRERGEMIFLAGGLLQLVERSDDFRVRMLLFPKATFLSIVPSIDTAFFNHLHEKPCYQHPVSEAGDVTWSQVNLWMDMARMLFSGELRIGREHLERNYLQSVLLWIYNSLPKKGLSDRTFTRKQLLCHQFLGLLHEHAVREHQVGFYADKLCITPRYLNEIVSSYMNGKTPKQLIDEQLAVEIKVLLNDPHLSVAEIALLCNFPDQSYLSRFFRKHTGFSPKEFRTRRL</sequence>
<keyword evidence="2" id="KW-0238">DNA-binding</keyword>
<protein>
    <submittedName>
        <fullName evidence="5">Helix-turn-helix transcriptional regulator</fullName>
    </submittedName>
</protein>
<dbReference type="GO" id="GO:0043565">
    <property type="term" value="F:sequence-specific DNA binding"/>
    <property type="evidence" value="ECO:0007669"/>
    <property type="project" value="InterPro"/>
</dbReference>
<reference evidence="5" key="1">
    <citation type="journal article" date="2021" name="PeerJ">
        <title>Extensive microbial diversity within the chicken gut microbiome revealed by metagenomics and culture.</title>
        <authorList>
            <person name="Gilroy R."/>
            <person name="Ravi A."/>
            <person name="Getino M."/>
            <person name="Pursley I."/>
            <person name="Horton D.L."/>
            <person name="Alikhan N.F."/>
            <person name="Baker D."/>
            <person name="Gharbi K."/>
            <person name="Hall N."/>
            <person name="Watson M."/>
            <person name="Adriaenssens E.M."/>
            <person name="Foster-Nyarko E."/>
            <person name="Jarju S."/>
            <person name="Secka A."/>
            <person name="Antonio M."/>
            <person name="Oren A."/>
            <person name="Chaudhuri R.R."/>
            <person name="La Ragione R."/>
            <person name="Hildebrand F."/>
            <person name="Pallen M.J."/>
        </authorList>
    </citation>
    <scope>NUCLEOTIDE SEQUENCE</scope>
    <source>
        <strain evidence="5">ChiHjej11B10-19426</strain>
    </source>
</reference>
<dbReference type="SMART" id="SM00342">
    <property type="entry name" value="HTH_ARAC"/>
    <property type="match status" value="1"/>
</dbReference>
<dbReference type="AlphaFoldDB" id="A0A9D2DC72"/>
<organism evidence="5 6">
    <name type="scientific">Candidatus Tidjanibacter faecipullorum</name>
    <dbReference type="NCBI Taxonomy" id="2838766"/>
    <lineage>
        <taxon>Bacteria</taxon>
        <taxon>Pseudomonadati</taxon>
        <taxon>Bacteroidota</taxon>
        <taxon>Bacteroidia</taxon>
        <taxon>Bacteroidales</taxon>
        <taxon>Rikenellaceae</taxon>
        <taxon>Tidjanibacter</taxon>
    </lineage>
</organism>
<name>A0A9D2DC72_9BACT</name>
<evidence type="ECO:0000256" key="3">
    <source>
        <dbReference type="ARBA" id="ARBA00023163"/>
    </source>
</evidence>
<evidence type="ECO:0000313" key="6">
    <source>
        <dbReference type="Proteomes" id="UP000824014"/>
    </source>
</evidence>
<dbReference type="PROSITE" id="PS01124">
    <property type="entry name" value="HTH_ARAC_FAMILY_2"/>
    <property type="match status" value="1"/>
</dbReference>
<reference evidence="5" key="2">
    <citation type="submission" date="2021-04" db="EMBL/GenBank/DDBJ databases">
        <authorList>
            <person name="Gilroy R."/>
        </authorList>
    </citation>
    <scope>NUCLEOTIDE SEQUENCE</scope>
    <source>
        <strain evidence="5">ChiHjej11B10-19426</strain>
    </source>
</reference>
<proteinExistence type="predicted"/>
<dbReference type="Gene3D" id="1.10.10.60">
    <property type="entry name" value="Homeodomain-like"/>
    <property type="match status" value="1"/>
</dbReference>
<evidence type="ECO:0000259" key="4">
    <source>
        <dbReference type="PROSITE" id="PS01124"/>
    </source>
</evidence>
<comment type="caution">
    <text evidence="5">The sequence shown here is derived from an EMBL/GenBank/DDBJ whole genome shotgun (WGS) entry which is preliminary data.</text>
</comment>
<dbReference type="GO" id="GO:0003700">
    <property type="term" value="F:DNA-binding transcription factor activity"/>
    <property type="evidence" value="ECO:0007669"/>
    <property type="project" value="InterPro"/>
</dbReference>
<evidence type="ECO:0000256" key="2">
    <source>
        <dbReference type="ARBA" id="ARBA00023125"/>
    </source>
</evidence>
<evidence type="ECO:0000256" key="1">
    <source>
        <dbReference type="ARBA" id="ARBA00023015"/>
    </source>
</evidence>
<dbReference type="SUPFAM" id="SSF46689">
    <property type="entry name" value="Homeodomain-like"/>
    <property type="match status" value="1"/>
</dbReference>
<evidence type="ECO:0000313" key="5">
    <source>
        <dbReference type="EMBL" id="HIZ14302.1"/>
    </source>
</evidence>
<dbReference type="InterPro" id="IPR018060">
    <property type="entry name" value="HTH_AraC"/>
</dbReference>